<dbReference type="GO" id="GO:0005524">
    <property type="term" value="F:ATP binding"/>
    <property type="evidence" value="ECO:0007669"/>
    <property type="project" value="UniProtKB-KW"/>
</dbReference>
<keyword evidence="7" id="KW-1185">Reference proteome</keyword>
<dbReference type="PANTHER" id="PTHR11472">
    <property type="entry name" value="DNA REPAIR DEAD HELICASE RAD3/XP-D SUBFAMILY MEMBER"/>
    <property type="match status" value="1"/>
</dbReference>
<dbReference type="GO" id="GO:0003676">
    <property type="term" value="F:nucleic acid binding"/>
    <property type="evidence" value="ECO:0007669"/>
    <property type="project" value="InterPro"/>
</dbReference>
<dbReference type="GO" id="GO:0016818">
    <property type="term" value="F:hydrolase activity, acting on acid anhydrides, in phosphorus-containing anhydrides"/>
    <property type="evidence" value="ECO:0007669"/>
    <property type="project" value="InterPro"/>
</dbReference>
<keyword evidence="6" id="KW-0347">Helicase</keyword>
<dbReference type="InterPro" id="IPR011545">
    <property type="entry name" value="DEAD/DEAH_box_helicase_dom"/>
</dbReference>
<evidence type="ECO:0000256" key="2">
    <source>
        <dbReference type="ARBA" id="ARBA00022801"/>
    </source>
</evidence>
<dbReference type="EC" id="3.6.4.12" evidence="6"/>
<proteinExistence type="inferred from homology"/>
<organism evidence="6 7">
    <name type="scientific">Desulfoprunum benzoelyticum</name>
    <dbReference type="NCBI Taxonomy" id="1506996"/>
    <lineage>
        <taxon>Bacteria</taxon>
        <taxon>Pseudomonadati</taxon>
        <taxon>Thermodesulfobacteriota</taxon>
        <taxon>Desulfobulbia</taxon>
        <taxon>Desulfobulbales</taxon>
        <taxon>Desulfobulbaceae</taxon>
        <taxon>Desulfoprunum</taxon>
    </lineage>
</organism>
<evidence type="ECO:0000256" key="3">
    <source>
        <dbReference type="ARBA" id="ARBA00022840"/>
    </source>
</evidence>
<comment type="similarity">
    <text evidence="4">Belongs to the helicase family. DinG subfamily.</text>
</comment>
<dbReference type="InterPro" id="IPR027417">
    <property type="entry name" value="P-loop_NTPase"/>
</dbReference>
<feature type="domain" description="Helicase ATP-binding" evidence="5">
    <location>
        <begin position="10"/>
        <end position="289"/>
    </location>
</feature>
<protein>
    <submittedName>
        <fullName evidence="6">ATP-dependent DNA helicase DinG</fullName>
        <ecNumber evidence="6">3.6.4.12</ecNumber>
    </submittedName>
</protein>
<dbReference type="Gene3D" id="3.40.50.300">
    <property type="entry name" value="P-loop containing nucleotide triphosphate hydrolases"/>
    <property type="match status" value="2"/>
</dbReference>
<name>A0A840UND3_9BACT</name>
<dbReference type="RefSeq" id="WP_183348619.1">
    <property type="nucleotide sequence ID" value="NZ_JACHEO010000002.1"/>
</dbReference>
<dbReference type="Proteomes" id="UP000539642">
    <property type="component" value="Unassembled WGS sequence"/>
</dbReference>
<dbReference type="Pfam" id="PF00270">
    <property type="entry name" value="DEAD"/>
    <property type="match status" value="1"/>
</dbReference>
<keyword evidence="1" id="KW-0547">Nucleotide-binding</keyword>
<dbReference type="InterPro" id="IPR014013">
    <property type="entry name" value="Helic_SF1/SF2_ATP-bd_DinG/Rad3"/>
</dbReference>
<evidence type="ECO:0000313" key="7">
    <source>
        <dbReference type="Proteomes" id="UP000539642"/>
    </source>
</evidence>
<dbReference type="SUPFAM" id="SSF52540">
    <property type="entry name" value="P-loop containing nucleoside triphosphate hydrolases"/>
    <property type="match status" value="2"/>
</dbReference>
<reference evidence="6 7" key="1">
    <citation type="submission" date="2020-08" db="EMBL/GenBank/DDBJ databases">
        <title>Genomic Encyclopedia of Type Strains, Phase IV (KMG-IV): sequencing the most valuable type-strain genomes for metagenomic binning, comparative biology and taxonomic classification.</title>
        <authorList>
            <person name="Goeker M."/>
        </authorList>
    </citation>
    <scope>NUCLEOTIDE SEQUENCE [LARGE SCALE GENOMIC DNA]</scope>
    <source>
        <strain evidence="6 7">DSM 28570</strain>
    </source>
</reference>
<dbReference type="GO" id="GO:0003678">
    <property type="term" value="F:DNA helicase activity"/>
    <property type="evidence" value="ECO:0007669"/>
    <property type="project" value="UniProtKB-EC"/>
</dbReference>
<accession>A0A840UND3</accession>
<evidence type="ECO:0000256" key="4">
    <source>
        <dbReference type="ARBA" id="ARBA00038058"/>
    </source>
</evidence>
<gene>
    <name evidence="6" type="ORF">HNQ81_000855</name>
</gene>
<comment type="caution">
    <text evidence="6">The sequence shown here is derived from an EMBL/GenBank/DDBJ whole genome shotgun (WGS) entry which is preliminary data.</text>
</comment>
<keyword evidence="3" id="KW-0067">ATP-binding</keyword>
<dbReference type="Pfam" id="PF13307">
    <property type="entry name" value="Helicase_C_2"/>
    <property type="match status" value="1"/>
</dbReference>
<dbReference type="PROSITE" id="PS51193">
    <property type="entry name" value="HELICASE_ATP_BIND_2"/>
    <property type="match status" value="1"/>
</dbReference>
<evidence type="ECO:0000313" key="6">
    <source>
        <dbReference type="EMBL" id="MBB5347145.1"/>
    </source>
</evidence>
<dbReference type="SMART" id="SM00491">
    <property type="entry name" value="HELICc2"/>
    <property type="match status" value="1"/>
</dbReference>
<evidence type="ECO:0000259" key="5">
    <source>
        <dbReference type="PROSITE" id="PS51193"/>
    </source>
</evidence>
<dbReference type="PANTHER" id="PTHR11472:SF34">
    <property type="entry name" value="REGULATOR OF TELOMERE ELONGATION HELICASE 1"/>
    <property type="match status" value="1"/>
</dbReference>
<sequence length="655" mass="73884">MREIFAWNGVLASQLEYFEARSGQLSMAEAVADLLRDDSEDISLQSARVLVIEAETGIGKSLAYLIPAILSGRKIVVSTATLNLQDQILNKEIPLIEKVLGQQVPVLCVKGRQNYLCHYRWFQYRATMRMSLLDDPEGDKIEKWLEDTATGDRSELAWLPDRSALWPKISAQSSQCLGSDCPESAFCFINQLRKKAGSMRLLIVNHHLFFSDLALRSSGFGEVLPRYEGVIFDEAHHIENVATQFFGRTFSQFQLLDLFADLERQAELDLDPAAVDALRKAVQGLSQRLDHFLRLFPQERGRYHLDALVERISDAVWRSEIDQLSLSLKRLQAQIAPYDGHGEGWGNFDKRIVELMENLQHIALPAETGAARYVHWYERRERAITLSATPVEIAGHLRDNLYGAVRFCVMTSATLSSGGSFDYVKDRLGLDDQAEYLRLYSPFDYRNRSLIYVPESSFPEPTARQYPEKTSERVLDILRISRGRALLLFTSLKAMDLVADFLDGRLNYPVLVQGRASRQNLLDTFRHTTDSVLLAVASFWEGVDVAGESLSCVIIDKLPFEVPSDPVLQARIRTISDNGGNAFFDLQVPRAILSLRQGVGRLMRSATDRGVIAILDVRLFSKGYGRTFLKSLPPAPVVRSLQELSRFFGDEGRVV</sequence>
<dbReference type="EMBL" id="JACHEO010000002">
    <property type="protein sequence ID" value="MBB5347145.1"/>
    <property type="molecule type" value="Genomic_DNA"/>
</dbReference>
<dbReference type="InterPro" id="IPR045028">
    <property type="entry name" value="DinG/Rad3-like"/>
</dbReference>
<dbReference type="AlphaFoldDB" id="A0A840UND3"/>
<dbReference type="InterPro" id="IPR006555">
    <property type="entry name" value="ATP-dep_Helicase_C"/>
</dbReference>
<dbReference type="GO" id="GO:0006281">
    <property type="term" value="P:DNA repair"/>
    <property type="evidence" value="ECO:0007669"/>
    <property type="project" value="TreeGrafter"/>
</dbReference>
<keyword evidence="2 6" id="KW-0378">Hydrolase</keyword>
<evidence type="ECO:0000256" key="1">
    <source>
        <dbReference type="ARBA" id="ARBA00022741"/>
    </source>
</evidence>